<evidence type="ECO:0000259" key="4">
    <source>
        <dbReference type="Pfam" id="PF01321"/>
    </source>
</evidence>
<dbReference type="PANTHER" id="PTHR46112:SF3">
    <property type="entry name" value="AMINOPEPTIDASE YPDF"/>
    <property type="match status" value="1"/>
</dbReference>
<dbReference type="InterPro" id="IPR036005">
    <property type="entry name" value="Creatinase/aminopeptidase-like"/>
</dbReference>
<dbReference type="Proteomes" id="UP000265341">
    <property type="component" value="Unassembled WGS sequence"/>
</dbReference>
<evidence type="ECO:0000313" key="5">
    <source>
        <dbReference type="EMBL" id="RIH88540.1"/>
    </source>
</evidence>
<name>A0A399EXY0_9DEIN</name>
<dbReference type="Pfam" id="PF00557">
    <property type="entry name" value="Peptidase_M24"/>
    <property type="match status" value="1"/>
</dbReference>
<dbReference type="CDD" id="cd01092">
    <property type="entry name" value="APP-like"/>
    <property type="match status" value="1"/>
</dbReference>
<dbReference type="GO" id="GO:0046872">
    <property type="term" value="F:metal ion binding"/>
    <property type="evidence" value="ECO:0007669"/>
    <property type="project" value="UniProtKB-KW"/>
</dbReference>
<sequence length="353" mass="38730">MLDSRPMHPLSNVLEDAGLDALLVTQPENVRYLSGFTSPKDGWVAVWREGATLVTDPRYTLQAQQESRIPQRIVPREHSAEVMAELLRGRVGFEANHLAFGRLEALREQVPAEWVPTSDLVERLRLKKTPEELERIRAAARLADEGYEHILPFLKPGVSERDIALELEFFLRKRGSEGVAFEIIVASGERSAMPHGAASSKKLLPGELVTLDFGAVVEGYHSDMTRTVALGEVSRELREIYDAVLEAQQAALEAVRPGKTGKELDAIARQALTDRGYGEYFAHGLGHGVGLAIHEGPRLNKLSDDLLEAGMVLTIEPGVYIPGVGGCRIEDLVLVTEAGYEVLSHSPKGFSSL</sequence>
<feature type="domain" description="Creatinase N-terminal" evidence="4">
    <location>
        <begin position="12"/>
        <end position="126"/>
    </location>
</feature>
<dbReference type="PRINTS" id="PR00599">
    <property type="entry name" value="MAPEPTIDASE"/>
</dbReference>
<dbReference type="PANTHER" id="PTHR46112">
    <property type="entry name" value="AMINOPEPTIDASE"/>
    <property type="match status" value="1"/>
</dbReference>
<proteinExistence type="predicted"/>
<keyword evidence="5" id="KW-0031">Aminopeptidase</keyword>
<evidence type="ECO:0000259" key="3">
    <source>
        <dbReference type="Pfam" id="PF00557"/>
    </source>
</evidence>
<evidence type="ECO:0000256" key="2">
    <source>
        <dbReference type="ARBA" id="ARBA00022801"/>
    </source>
</evidence>
<protein>
    <submittedName>
        <fullName evidence="5">Aminopeptidase YpdF</fullName>
        <ecNumber evidence="5">3.4.11.-</ecNumber>
    </submittedName>
</protein>
<keyword evidence="1" id="KW-0479">Metal-binding</keyword>
<dbReference type="EMBL" id="QWLA01000009">
    <property type="protein sequence ID" value="RIH88540.1"/>
    <property type="molecule type" value="Genomic_DNA"/>
</dbReference>
<feature type="domain" description="Peptidase M24" evidence="3">
    <location>
        <begin position="134"/>
        <end position="337"/>
    </location>
</feature>
<dbReference type="PROSITE" id="PS00491">
    <property type="entry name" value="PROLINE_PEPTIDASE"/>
    <property type="match status" value="1"/>
</dbReference>
<dbReference type="SUPFAM" id="SSF55920">
    <property type="entry name" value="Creatinase/aminopeptidase"/>
    <property type="match status" value="1"/>
</dbReference>
<accession>A0A399EXY0</accession>
<dbReference type="InterPro" id="IPR001714">
    <property type="entry name" value="Pept_M24_MAP"/>
</dbReference>
<dbReference type="Gene3D" id="3.40.350.10">
    <property type="entry name" value="Creatinase/prolidase N-terminal domain"/>
    <property type="match status" value="1"/>
</dbReference>
<comment type="caution">
    <text evidence="5">The sequence shown here is derived from an EMBL/GenBank/DDBJ whole genome shotgun (WGS) entry which is preliminary data.</text>
</comment>
<keyword evidence="5" id="KW-0645">Protease</keyword>
<dbReference type="Pfam" id="PF01321">
    <property type="entry name" value="Creatinase_N"/>
    <property type="match status" value="1"/>
</dbReference>
<dbReference type="InterPro" id="IPR029149">
    <property type="entry name" value="Creatin/AminoP/Spt16_N"/>
</dbReference>
<dbReference type="InterPro" id="IPR000587">
    <property type="entry name" value="Creatinase_N"/>
</dbReference>
<gene>
    <name evidence="5" type="primary">ypdF</name>
    <name evidence="5" type="ORF">Mrose_00772</name>
</gene>
<keyword evidence="2 5" id="KW-0378">Hydrolase</keyword>
<dbReference type="GO" id="GO:0004177">
    <property type="term" value="F:aminopeptidase activity"/>
    <property type="evidence" value="ECO:0007669"/>
    <property type="project" value="UniProtKB-KW"/>
</dbReference>
<organism evidence="5 6">
    <name type="scientific">Calidithermus roseus</name>
    <dbReference type="NCBI Taxonomy" id="1644118"/>
    <lineage>
        <taxon>Bacteria</taxon>
        <taxon>Thermotogati</taxon>
        <taxon>Deinococcota</taxon>
        <taxon>Deinococci</taxon>
        <taxon>Thermales</taxon>
        <taxon>Thermaceae</taxon>
        <taxon>Calidithermus</taxon>
    </lineage>
</organism>
<dbReference type="AlphaFoldDB" id="A0A399EXY0"/>
<dbReference type="InterPro" id="IPR001131">
    <property type="entry name" value="Peptidase_M24B_aminopep-P_CS"/>
</dbReference>
<dbReference type="GO" id="GO:0008235">
    <property type="term" value="F:metalloexopeptidase activity"/>
    <property type="evidence" value="ECO:0007669"/>
    <property type="project" value="UniProtKB-ARBA"/>
</dbReference>
<reference evidence="5 6" key="1">
    <citation type="submission" date="2018-08" db="EMBL/GenBank/DDBJ databases">
        <title>Meiothermus roseus NBRC 110900 genome sequencing project.</title>
        <authorList>
            <person name="Da Costa M.S."/>
            <person name="Albuquerque L."/>
            <person name="Raposo P."/>
            <person name="Froufe H.J.C."/>
            <person name="Barroso C.S."/>
            <person name="Egas C."/>
        </authorList>
    </citation>
    <scope>NUCLEOTIDE SEQUENCE [LARGE SCALE GENOMIC DNA]</scope>
    <source>
        <strain evidence="5 6">NBRC 110900</strain>
    </source>
</reference>
<dbReference type="Gene3D" id="3.90.230.10">
    <property type="entry name" value="Creatinase/methionine aminopeptidase superfamily"/>
    <property type="match status" value="1"/>
</dbReference>
<dbReference type="EC" id="3.4.11.-" evidence="5"/>
<dbReference type="InterPro" id="IPR050659">
    <property type="entry name" value="Peptidase_M24B"/>
</dbReference>
<dbReference type="InterPro" id="IPR000994">
    <property type="entry name" value="Pept_M24"/>
</dbReference>
<keyword evidence="6" id="KW-1185">Reference proteome</keyword>
<dbReference type="FunFam" id="3.90.230.10:FF:000014">
    <property type="entry name" value="Aminopeptidase P family protein"/>
    <property type="match status" value="1"/>
</dbReference>
<dbReference type="SUPFAM" id="SSF53092">
    <property type="entry name" value="Creatinase/prolidase N-terminal domain"/>
    <property type="match status" value="1"/>
</dbReference>
<evidence type="ECO:0000313" key="6">
    <source>
        <dbReference type="Proteomes" id="UP000265341"/>
    </source>
</evidence>
<evidence type="ECO:0000256" key="1">
    <source>
        <dbReference type="ARBA" id="ARBA00022723"/>
    </source>
</evidence>